<dbReference type="Gene3D" id="3.30.1060.10">
    <property type="entry name" value="Peptide methionine sulphoxide reductase MsrA"/>
    <property type="match status" value="1"/>
</dbReference>
<dbReference type="RefSeq" id="WP_317227732.1">
    <property type="nucleotide sequence ID" value="NZ_JAWJEJ010000002.1"/>
</dbReference>
<feature type="active site" evidence="4">
    <location>
        <position position="53"/>
    </location>
</feature>
<accession>A0ABU3YAX7</accession>
<proteinExistence type="inferred from homology"/>
<evidence type="ECO:0000256" key="3">
    <source>
        <dbReference type="ARBA" id="ARBA00048782"/>
    </source>
</evidence>
<sequence>MLKWALPAGLAGAALLLPAIAAPAAERAVPIPVPAQDVTGGKGQHVAVLAGGCFWGMEAVFQSVKGVHSVTSGYAGGTRATANYGNVSSERTGHAEAVRIVYDPRKVSYGTLLRIYFSVAHDPTQLNRQGPDVGPSYRSAIFPQDDAQRRVATAYIAQLGAAKAWKKPIVTRIESGAFYPAESQHQDFFWRNPTHPYIVRWDKPKVAAFRNAYPLLAN</sequence>
<keyword evidence="8" id="KW-1185">Reference proteome</keyword>
<comment type="catalytic activity">
    <reaction evidence="2 4">
        <text>L-methionyl-[protein] + [thioredoxin]-disulfide + H2O = L-methionyl-(S)-S-oxide-[protein] + [thioredoxin]-dithiol</text>
        <dbReference type="Rhea" id="RHEA:14217"/>
        <dbReference type="Rhea" id="RHEA-COMP:10698"/>
        <dbReference type="Rhea" id="RHEA-COMP:10700"/>
        <dbReference type="Rhea" id="RHEA-COMP:12313"/>
        <dbReference type="Rhea" id="RHEA-COMP:12315"/>
        <dbReference type="ChEBI" id="CHEBI:15377"/>
        <dbReference type="ChEBI" id="CHEBI:16044"/>
        <dbReference type="ChEBI" id="CHEBI:29950"/>
        <dbReference type="ChEBI" id="CHEBI:44120"/>
        <dbReference type="ChEBI" id="CHEBI:50058"/>
        <dbReference type="EC" id="1.8.4.11"/>
    </reaction>
</comment>
<dbReference type="NCBIfam" id="TIGR00401">
    <property type="entry name" value="msrA"/>
    <property type="match status" value="1"/>
</dbReference>
<gene>
    <name evidence="4 7" type="primary">msrA</name>
    <name evidence="7" type="ORF">RZN05_16250</name>
</gene>
<dbReference type="PANTHER" id="PTHR43774">
    <property type="entry name" value="PEPTIDE METHIONINE SULFOXIDE REDUCTASE"/>
    <property type="match status" value="1"/>
</dbReference>
<organism evidence="7 8">
    <name type="scientific">Sphingomonas agrestis</name>
    <dbReference type="NCBI Taxonomy" id="3080540"/>
    <lineage>
        <taxon>Bacteria</taxon>
        <taxon>Pseudomonadati</taxon>
        <taxon>Pseudomonadota</taxon>
        <taxon>Alphaproteobacteria</taxon>
        <taxon>Sphingomonadales</taxon>
        <taxon>Sphingomonadaceae</taxon>
        <taxon>Sphingomonas</taxon>
    </lineage>
</organism>
<evidence type="ECO:0000256" key="1">
    <source>
        <dbReference type="ARBA" id="ARBA00023002"/>
    </source>
</evidence>
<keyword evidence="5" id="KW-0732">Signal</keyword>
<dbReference type="EC" id="1.8.4.11" evidence="4"/>
<feature type="chain" id="PRO_5045529218" description="Peptide methionine sulfoxide reductase MsrA" evidence="5">
    <location>
        <begin position="25"/>
        <end position="218"/>
    </location>
</feature>
<name>A0ABU3YAX7_9SPHN</name>
<dbReference type="SUPFAM" id="SSF55068">
    <property type="entry name" value="Peptide methionine sulfoxide reductase"/>
    <property type="match status" value="1"/>
</dbReference>
<dbReference type="HAMAP" id="MF_01401">
    <property type="entry name" value="MsrA"/>
    <property type="match status" value="1"/>
</dbReference>
<feature type="signal peptide" evidence="5">
    <location>
        <begin position="1"/>
        <end position="24"/>
    </location>
</feature>
<comment type="caution">
    <text evidence="7">The sequence shown here is derived from an EMBL/GenBank/DDBJ whole genome shotgun (WGS) entry which is preliminary data.</text>
</comment>
<reference evidence="7 8" key="1">
    <citation type="submission" date="2023-10" db="EMBL/GenBank/DDBJ databases">
        <title>Sphingomonas sp. HF-S4 16S ribosomal RNA gene Genome sequencing and assembly.</title>
        <authorList>
            <person name="Lee H."/>
        </authorList>
    </citation>
    <scope>NUCLEOTIDE SEQUENCE [LARGE SCALE GENOMIC DNA]</scope>
    <source>
        <strain evidence="7 8">HF-S4</strain>
    </source>
</reference>
<comment type="function">
    <text evidence="4">Has an important function as a repair enzyme for proteins that have been inactivated by oxidation. Catalyzes the reversible oxidation-reduction of methionine sulfoxide in proteins to methionine.</text>
</comment>
<comment type="catalytic activity">
    <reaction evidence="3 4">
        <text>[thioredoxin]-disulfide + L-methionine + H2O = L-methionine (S)-S-oxide + [thioredoxin]-dithiol</text>
        <dbReference type="Rhea" id="RHEA:19993"/>
        <dbReference type="Rhea" id="RHEA-COMP:10698"/>
        <dbReference type="Rhea" id="RHEA-COMP:10700"/>
        <dbReference type="ChEBI" id="CHEBI:15377"/>
        <dbReference type="ChEBI" id="CHEBI:29950"/>
        <dbReference type="ChEBI" id="CHEBI:50058"/>
        <dbReference type="ChEBI" id="CHEBI:57844"/>
        <dbReference type="ChEBI" id="CHEBI:58772"/>
        <dbReference type="EC" id="1.8.4.11"/>
    </reaction>
</comment>
<evidence type="ECO:0000256" key="5">
    <source>
        <dbReference type="SAM" id="SignalP"/>
    </source>
</evidence>
<evidence type="ECO:0000313" key="8">
    <source>
        <dbReference type="Proteomes" id="UP001273531"/>
    </source>
</evidence>
<dbReference type="InterPro" id="IPR036509">
    <property type="entry name" value="Met_Sox_Rdtase_MsrA_sf"/>
</dbReference>
<evidence type="ECO:0000256" key="2">
    <source>
        <dbReference type="ARBA" id="ARBA00047806"/>
    </source>
</evidence>
<evidence type="ECO:0000313" key="7">
    <source>
        <dbReference type="EMBL" id="MDV3458550.1"/>
    </source>
</evidence>
<evidence type="ECO:0000256" key="4">
    <source>
        <dbReference type="HAMAP-Rule" id="MF_01401"/>
    </source>
</evidence>
<dbReference type="Pfam" id="PF01625">
    <property type="entry name" value="PMSR"/>
    <property type="match status" value="1"/>
</dbReference>
<protein>
    <recommendedName>
        <fullName evidence="4">Peptide methionine sulfoxide reductase MsrA</fullName>
        <shortName evidence="4">Protein-methionine-S-oxide reductase</shortName>
        <ecNumber evidence="4">1.8.4.11</ecNumber>
    </recommendedName>
    <alternativeName>
        <fullName evidence="4">Peptide-methionine (S)-S-oxide reductase</fullName>
        <shortName evidence="4">Peptide Met(O) reductase</shortName>
    </alternativeName>
</protein>
<comment type="similarity">
    <text evidence="4">Belongs to the MsrA Met sulfoxide reductase family.</text>
</comment>
<keyword evidence="1 4" id="KW-0560">Oxidoreductase</keyword>
<dbReference type="EMBL" id="JAWJEJ010000002">
    <property type="protein sequence ID" value="MDV3458550.1"/>
    <property type="molecule type" value="Genomic_DNA"/>
</dbReference>
<dbReference type="GO" id="GO:0008113">
    <property type="term" value="F:peptide-methionine (S)-S-oxide reductase activity"/>
    <property type="evidence" value="ECO:0007669"/>
    <property type="project" value="UniProtKB-EC"/>
</dbReference>
<dbReference type="InterPro" id="IPR002569">
    <property type="entry name" value="Met_Sox_Rdtase_MsrA_dom"/>
</dbReference>
<evidence type="ECO:0000259" key="6">
    <source>
        <dbReference type="Pfam" id="PF01625"/>
    </source>
</evidence>
<dbReference type="Proteomes" id="UP001273531">
    <property type="component" value="Unassembled WGS sequence"/>
</dbReference>
<dbReference type="PANTHER" id="PTHR43774:SF1">
    <property type="entry name" value="PEPTIDE METHIONINE SULFOXIDE REDUCTASE MSRA 2"/>
    <property type="match status" value="1"/>
</dbReference>
<feature type="domain" description="Peptide methionine sulphoxide reductase MsrA" evidence="6">
    <location>
        <begin position="47"/>
        <end position="197"/>
    </location>
</feature>